<evidence type="ECO:0000259" key="2">
    <source>
        <dbReference type="Pfam" id="PF00329"/>
    </source>
</evidence>
<gene>
    <name evidence="4" type="ORF">DLM65_10500</name>
    <name evidence="3" type="ORF">JF886_10750</name>
</gene>
<dbReference type="Proteomes" id="UP000248724">
    <property type="component" value="Unassembled WGS sequence"/>
</dbReference>
<reference evidence="4" key="2">
    <citation type="submission" date="2018-05" db="EMBL/GenBank/DDBJ databases">
        <authorList>
            <person name="Ferrari B."/>
        </authorList>
    </citation>
    <scope>NUCLEOTIDE SEQUENCE</scope>
    <source>
        <strain evidence="4">RRmetagenome_bin12</strain>
    </source>
</reference>
<dbReference type="EMBL" id="QHBU01000201">
    <property type="protein sequence ID" value="PZR79504.1"/>
    <property type="molecule type" value="Genomic_DNA"/>
</dbReference>
<dbReference type="PANTHER" id="PTHR10884">
    <property type="entry name" value="NADH DEHYDROGENASE UBIQUINONE IRON-SULFUR PROTEIN 3"/>
    <property type="match status" value="1"/>
</dbReference>
<evidence type="ECO:0000313" key="4">
    <source>
        <dbReference type="EMBL" id="PZR79504.1"/>
    </source>
</evidence>
<protein>
    <submittedName>
        <fullName evidence="4">NADH-quinone oxidoreductase subunit C</fullName>
    </submittedName>
</protein>
<accession>A0A2W6A7M4</accession>
<evidence type="ECO:0000313" key="3">
    <source>
        <dbReference type="EMBL" id="MBJ7595319.1"/>
    </source>
</evidence>
<dbReference type="Pfam" id="PF00329">
    <property type="entry name" value="Complex1_30kDa"/>
    <property type="match status" value="1"/>
</dbReference>
<dbReference type="InterPro" id="IPR001268">
    <property type="entry name" value="NADH_UbQ_OxRdtase_30kDa_su"/>
</dbReference>
<reference evidence="3 6" key="3">
    <citation type="submission" date="2020-10" db="EMBL/GenBank/DDBJ databases">
        <title>Ca. Dormibacterota MAGs.</title>
        <authorList>
            <person name="Montgomery K."/>
        </authorList>
    </citation>
    <scope>NUCLEOTIDE SEQUENCE [LARGE SCALE GENOMIC DNA]</scope>
    <source>
        <strain evidence="3">SC8812_S17_18</strain>
    </source>
</reference>
<sequence length="194" mass="22077">MTSTAASVASARPSRGRRAADVLERELPDAVARVEEQVGEVTVFVHVEHLIGALTLLRDHDSAAYRLPLFVTAVDWPDREPAAPRYDVVYQLRSLRHNDECRLIVQVPEDAPRVPTAERVFAGMDWHERETFDLFGIEFVGHHDMHRILLPEDWVGHPLRKDYVSFGEPVAFTHNLEWALPSAERPRDMPGETL</sequence>
<dbReference type="RefSeq" id="WP_337312316.1">
    <property type="nucleotide sequence ID" value="NZ_JAEKNS010000112.1"/>
</dbReference>
<name>A0A2W6A7M4_9BACT</name>
<dbReference type="AlphaFoldDB" id="A0A2W6A7M4"/>
<dbReference type="GO" id="GO:0008137">
    <property type="term" value="F:NADH dehydrogenase (ubiquinone) activity"/>
    <property type="evidence" value="ECO:0007669"/>
    <property type="project" value="InterPro"/>
</dbReference>
<dbReference type="SUPFAM" id="SSF143243">
    <property type="entry name" value="Nqo5-like"/>
    <property type="match status" value="1"/>
</dbReference>
<dbReference type="EMBL" id="JAEKNS010000112">
    <property type="protein sequence ID" value="MBJ7595319.1"/>
    <property type="molecule type" value="Genomic_DNA"/>
</dbReference>
<reference evidence="4 5" key="1">
    <citation type="journal article" date="2017" name="Nature">
        <title>Atmospheric trace gases support primary production in Antarctic desert surface soil.</title>
        <authorList>
            <person name="Ji M."/>
            <person name="Greening C."/>
            <person name="Vanwonterghem I."/>
            <person name="Carere C.R."/>
            <person name="Bay S.K."/>
            <person name="Steen J.A."/>
            <person name="Montgomery K."/>
            <person name="Lines T."/>
            <person name="Beardall J."/>
            <person name="van Dorst J."/>
            <person name="Snape I."/>
            <person name="Stott M.B."/>
            <person name="Hugenholtz P."/>
            <person name="Ferrari B.C."/>
        </authorList>
    </citation>
    <scope>NUCLEOTIDE SEQUENCE [LARGE SCALE GENOMIC DNA]</scope>
    <source>
        <strain evidence="4">RRmetagenome_bin12</strain>
    </source>
</reference>
<evidence type="ECO:0000313" key="6">
    <source>
        <dbReference type="Proteomes" id="UP000606991"/>
    </source>
</evidence>
<dbReference type="PANTHER" id="PTHR10884:SF14">
    <property type="entry name" value="NADH DEHYDROGENASE [UBIQUINONE] IRON-SULFUR PROTEIN 3, MITOCHONDRIAL"/>
    <property type="match status" value="1"/>
</dbReference>
<feature type="domain" description="NADH:ubiquinone oxidoreductase 30kDa subunit" evidence="2">
    <location>
        <begin position="45"/>
        <end position="165"/>
    </location>
</feature>
<organism evidence="4 5">
    <name type="scientific">Candidatus Aeolococcus gillhamiae</name>
    <dbReference type="NCBI Taxonomy" id="3127015"/>
    <lineage>
        <taxon>Bacteria</taxon>
        <taxon>Bacillati</taxon>
        <taxon>Candidatus Dormiibacterota</taxon>
        <taxon>Candidatus Dormibacteria</taxon>
        <taxon>Candidatus Aeolococcales</taxon>
        <taxon>Candidatus Aeolococcaceae</taxon>
        <taxon>Candidatus Aeolococcus</taxon>
    </lineage>
</organism>
<dbReference type="InterPro" id="IPR037232">
    <property type="entry name" value="NADH_quin_OxRdtase_su_C/D-like"/>
</dbReference>
<dbReference type="Proteomes" id="UP000606991">
    <property type="component" value="Unassembled WGS sequence"/>
</dbReference>
<evidence type="ECO:0000313" key="5">
    <source>
        <dbReference type="Proteomes" id="UP000248724"/>
    </source>
</evidence>
<comment type="similarity">
    <text evidence="1">Belongs to the complex I 30 kDa subunit family.</text>
</comment>
<proteinExistence type="inferred from homology"/>
<dbReference type="Gene3D" id="3.30.460.80">
    <property type="entry name" value="NADH:ubiquinone oxidoreductase, 30kDa subunit"/>
    <property type="match status" value="1"/>
</dbReference>
<evidence type="ECO:0000256" key="1">
    <source>
        <dbReference type="ARBA" id="ARBA00007569"/>
    </source>
</evidence>
<accession>A0A934JXW6</accession>
<comment type="caution">
    <text evidence="4">The sequence shown here is derived from an EMBL/GenBank/DDBJ whole genome shotgun (WGS) entry which is preliminary data.</text>
</comment>